<dbReference type="NCBIfam" id="TIGR02937">
    <property type="entry name" value="sigma70-ECF"/>
    <property type="match status" value="1"/>
</dbReference>
<dbReference type="Proteomes" id="UP000320461">
    <property type="component" value="Unassembled WGS sequence"/>
</dbReference>
<dbReference type="SUPFAM" id="SSF88659">
    <property type="entry name" value="Sigma3 and sigma4 domains of RNA polymerase sigma factors"/>
    <property type="match status" value="2"/>
</dbReference>
<dbReference type="PANTHER" id="PTHR30385">
    <property type="entry name" value="SIGMA FACTOR F FLAGELLAR"/>
    <property type="match status" value="1"/>
</dbReference>
<organism evidence="8 9">
    <name type="scientific">Cellulomonas gelida</name>
    <dbReference type="NCBI Taxonomy" id="1712"/>
    <lineage>
        <taxon>Bacteria</taxon>
        <taxon>Bacillati</taxon>
        <taxon>Actinomycetota</taxon>
        <taxon>Actinomycetes</taxon>
        <taxon>Micrococcales</taxon>
        <taxon>Cellulomonadaceae</taxon>
        <taxon>Cellulomonas</taxon>
    </lineage>
</organism>
<dbReference type="GO" id="GO:0006352">
    <property type="term" value="P:DNA-templated transcription initiation"/>
    <property type="evidence" value="ECO:0007669"/>
    <property type="project" value="InterPro"/>
</dbReference>
<comment type="function">
    <text evidence="5">Sigma factors are initiation factors that promote the attachment of RNA polymerase to specific initiation sites and are then released.</text>
</comment>
<dbReference type="Pfam" id="PF04539">
    <property type="entry name" value="Sigma70_r3"/>
    <property type="match status" value="1"/>
</dbReference>
<dbReference type="InterPro" id="IPR014284">
    <property type="entry name" value="RNA_pol_sigma-70_dom"/>
</dbReference>
<dbReference type="GO" id="GO:0016987">
    <property type="term" value="F:sigma factor activity"/>
    <property type="evidence" value="ECO:0007669"/>
    <property type="project" value="UniProtKB-KW"/>
</dbReference>
<evidence type="ECO:0000256" key="4">
    <source>
        <dbReference type="ARBA" id="ARBA00023163"/>
    </source>
</evidence>
<dbReference type="InterPro" id="IPR013325">
    <property type="entry name" value="RNA_pol_sigma_r2"/>
</dbReference>
<dbReference type="RefSeq" id="WP_174773433.1">
    <property type="nucleotide sequence ID" value="NZ_BJLQ01000019.1"/>
</dbReference>
<evidence type="ECO:0000256" key="5">
    <source>
        <dbReference type="RuleBase" id="RU362124"/>
    </source>
</evidence>
<dbReference type="Pfam" id="PF04542">
    <property type="entry name" value="Sigma70_r2"/>
    <property type="match status" value="1"/>
</dbReference>
<evidence type="ECO:0000313" key="9">
    <source>
        <dbReference type="Proteomes" id="UP000320461"/>
    </source>
</evidence>
<dbReference type="Gene3D" id="1.10.1740.10">
    <property type="match status" value="1"/>
</dbReference>
<keyword evidence="9" id="KW-1185">Reference proteome</keyword>
<reference evidence="8 9" key="1">
    <citation type="submission" date="2019-06" db="EMBL/GenBank/DDBJ databases">
        <title>Whole genome shotgun sequence of Cellulomonas gelida NBRC 3748.</title>
        <authorList>
            <person name="Hosoyama A."/>
            <person name="Uohara A."/>
            <person name="Ohji S."/>
            <person name="Ichikawa N."/>
        </authorList>
    </citation>
    <scope>NUCLEOTIDE SEQUENCE [LARGE SCALE GENOMIC DNA]</scope>
    <source>
        <strain evidence="8 9">NBRC 3748</strain>
    </source>
</reference>
<dbReference type="PROSITE" id="PS00716">
    <property type="entry name" value="SIGMA70_2"/>
    <property type="match status" value="1"/>
</dbReference>
<keyword evidence="4 5" id="KW-0804">Transcription</keyword>
<dbReference type="SUPFAM" id="SSF88946">
    <property type="entry name" value="Sigma2 domain of RNA polymerase sigma factors"/>
    <property type="match status" value="1"/>
</dbReference>
<dbReference type="InterPro" id="IPR007627">
    <property type="entry name" value="RNA_pol_sigma70_r2"/>
</dbReference>
<proteinExistence type="inferred from homology"/>
<dbReference type="PANTHER" id="PTHR30385:SF7">
    <property type="entry name" value="RNA POLYMERASE SIGMA FACTOR FLIA"/>
    <property type="match status" value="1"/>
</dbReference>
<protein>
    <recommendedName>
        <fullName evidence="5">RNA polymerase sigma factor</fullName>
    </recommendedName>
</protein>
<dbReference type="InterPro" id="IPR007630">
    <property type="entry name" value="RNA_pol_sigma70_r4"/>
</dbReference>
<keyword evidence="2 5" id="KW-0731">Sigma factor</keyword>
<name>A0A4Y3KP62_9CELL</name>
<gene>
    <name evidence="8" type="ORF">CGE01nite_19810</name>
</gene>
<evidence type="ECO:0000256" key="2">
    <source>
        <dbReference type="ARBA" id="ARBA00023082"/>
    </source>
</evidence>
<dbReference type="InterPro" id="IPR012845">
    <property type="entry name" value="RNA_pol_sigma_FliA_WhiG"/>
</dbReference>
<sequence>MSIHVDTTPALRAVGQGNAAPAGTIPQQRGLLVAEVDDVVPGVALDDEPEIELAAVVVLPEVPSQRGAQPAPEVTELWVAYKATGERVHRDALILHYASLVTAVAGRVGMRLPATVEQADLVSYGMFGLIDAIEKYQLDRSVKFESYASSRIRGAIIDELRAMDWVPRSVRTKARSLDRAFAELEATLHRAPNEAELAAHLGVPVSDLRAVCSQLSTSNLAALDELLGGEDRAGGVSLGDTLCDDRIMDPAGTLADAETAHLLSRAIEQLGERERIVVVLYYYEGMTLAEIGRVLGVTESRISQMHTAAMTRLRTRLTEAERY</sequence>
<dbReference type="Pfam" id="PF04545">
    <property type="entry name" value="Sigma70_r4"/>
    <property type="match status" value="1"/>
</dbReference>
<feature type="domain" description="RNA polymerase sigma-70" evidence="7">
    <location>
        <begin position="287"/>
        <end position="313"/>
    </location>
</feature>
<evidence type="ECO:0000256" key="3">
    <source>
        <dbReference type="ARBA" id="ARBA00023125"/>
    </source>
</evidence>
<accession>A0A4Y3KP62</accession>
<evidence type="ECO:0000259" key="7">
    <source>
        <dbReference type="PROSITE" id="PS00716"/>
    </source>
</evidence>
<comment type="similarity">
    <text evidence="5">Belongs to the sigma-70 factor family.</text>
</comment>
<dbReference type="InterPro" id="IPR007624">
    <property type="entry name" value="RNA_pol_sigma70_r3"/>
</dbReference>
<keyword evidence="3 5" id="KW-0238">DNA-binding</keyword>
<dbReference type="GO" id="GO:0003677">
    <property type="term" value="F:DNA binding"/>
    <property type="evidence" value="ECO:0007669"/>
    <property type="project" value="UniProtKB-KW"/>
</dbReference>
<dbReference type="InterPro" id="IPR013324">
    <property type="entry name" value="RNA_pol_sigma_r3/r4-like"/>
</dbReference>
<evidence type="ECO:0000313" key="8">
    <source>
        <dbReference type="EMBL" id="GEA84730.1"/>
    </source>
</evidence>
<dbReference type="NCBIfam" id="TIGR02479">
    <property type="entry name" value="FliA_WhiG"/>
    <property type="match status" value="1"/>
</dbReference>
<evidence type="ECO:0000256" key="1">
    <source>
        <dbReference type="ARBA" id="ARBA00023015"/>
    </source>
</evidence>
<evidence type="ECO:0000259" key="6">
    <source>
        <dbReference type="PROSITE" id="PS00715"/>
    </source>
</evidence>
<dbReference type="CDD" id="cd06171">
    <property type="entry name" value="Sigma70_r4"/>
    <property type="match status" value="1"/>
</dbReference>
<dbReference type="PROSITE" id="PS00715">
    <property type="entry name" value="SIGMA70_1"/>
    <property type="match status" value="1"/>
</dbReference>
<dbReference type="EMBL" id="BJLQ01000019">
    <property type="protein sequence ID" value="GEA84730.1"/>
    <property type="molecule type" value="Genomic_DNA"/>
</dbReference>
<dbReference type="AlphaFoldDB" id="A0A4Y3KP62"/>
<dbReference type="InterPro" id="IPR000943">
    <property type="entry name" value="RNA_pol_sigma70"/>
</dbReference>
<dbReference type="PRINTS" id="PR00046">
    <property type="entry name" value="SIGMA70FCT"/>
</dbReference>
<keyword evidence="1 5" id="KW-0805">Transcription regulation</keyword>
<comment type="caution">
    <text evidence="8">The sequence shown here is derived from an EMBL/GenBank/DDBJ whole genome shotgun (WGS) entry which is preliminary data.</text>
</comment>
<dbReference type="Gene3D" id="1.20.140.160">
    <property type="match status" value="1"/>
</dbReference>
<dbReference type="GO" id="GO:0003899">
    <property type="term" value="F:DNA-directed RNA polymerase activity"/>
    <property type="evidence" value="ECO:0007669"/>
    <property type="project" value="InterPro"/>
</dbReference>
<dbReference type="NCBIfam" id="NF005413">
    <property type="entry name" value="PRK06986.1"/>
    <property type="match status" value="1"/>
</dbReference>
<feature type="domain" description="RNA polymerase sigma-70" evidence="6">
    <location>
        <begin position="120"/>
        <end position="133"/>
    </location>
</feature>